<dbReference type="GO" id="GO:0016747">
    <property type="term" value="F:acyltransferase activity, transferring groups other than amino-acyl groups"/>
    <property type="evidence" value="ECO:0007669"/>
    <property type="project" value="InterPro"/>
</dbReference>
<feature type="transmembrane region" description="Helical" evidence="1">
    <location>
        <begin position="357"/>
        <end position="374"/>
    </location>
</feature>
<protein>
    <recommendedName>
        <fullName evidence="2">Acyltransferase 3 domain-containing protein</fullName>
    </recommendedName>
</protein>
<keyword evidence="1" id="KW-0812">Transmembrane</keyword>
<dbReference type="GO" id="GO:0000271">
    <property type="term" value="P:polysaccharide biosynthetic process"/>
    <property type="evidence" value="ECO:0007669"/>
    <property type="project" value="TreeGrafter"/>
</dbReference>
<dbReference type="InterPro" id="IPR002656">
    <property type="entry name" value="Acyl_transf_3_dom"/>
</dbReference>
<dbReference type="GO" id="GO:0016020">
    <property type="term" value="C:membrane"/>
    <property type="evidence" value="ECO:0007669"/>
    <property type="project" value="TreeGrafter"/>
</dbReference>
<dbReference type="PANTHER" id="PTHR23028:SF53">
    <property type="entry name" value="ACYL_TRANSF_3 DOMAIN-CONTAINING PROTEIN"/>
    <property type="match status" value="1"/>
</dbReference>
<keyword evidence="4" id="KW-1185">Reference proteome</keyword>
<feature type="transmembrane region" description="Helical" evidence="1">
    <location>
        <begin position="95"/>
        <end position="112"/>
    </location>
</feature>
<dbReference type="EMBL" id="NQVN01000001">
    <property type="protein sequence ID" value="PIP01076.1"/>
    <property type="molecule type" value="Genomic_DNA"/>
</dbReference>
<organism evidence="3 4">
    <name type="scientific">Pleomorphomonas carboxyditropha</name>
    <dbReference type="NCBI Taxonomy" id="2023338"/>
    <lineage>
        <taxon>Bacteria</taxon>
        <taxon>Pseudomonadati</taxon>
        <taxon>Pseudomonadota</taxon>
        <taxon>Alphaproteobacteria</taxon>
        <taxon>Hyphomicrobiales</taxon>
        <taxon>Pleomorphomonadaceae</taxon>
        <taxon>Pleomorphomonas</taxon>
    </lineage>
</organism>
<dbReference type="PANTHER" id="PTHR23028">
    <property type="entry name" value="ACETYLTRANSFERASE"/>
    <property type="match status" value="1"/>
</dbReference>
<feature type="domain" description="Acyltransferase 3" evidence="2">
    <location>
        <begin position="65"/>
        <end position="369"/>
    </location>
</feature>
<feature type="transmembrane region" description="Helical" evidence="1">
    <location>
        <begin position="321"/>
        <end position="337"/>
    </location>
</feature>
<evidence type="ECO:0000256" key="1">
    <source>
        <dbReference type="SAM" id="Phobius"/>
    </source>
</evidence>
<dbReference type="InterPro" id="IPR050879">
    <property type="entry name" value="Acyltransferase_3"/>
</dbReference>
<evidence type="ECO:0000313" key="3">
    <source>
        <dbReference type="EMBL" id="PIP01076.1"/>
    </source>
</evidence>
<keyword evidence="1" id="KW-1133">Transmembrane helix</keyword>
<comment type="caution">
    <text evidence="3">The sequence shown here is derived from an EMBL/GenBank/DDBJ whole genome shotgun (WGS) entry which is preliminary data.</text>
</comment>
<dbReference type="Proteomes" id="UP000231070">
    <property type="component" value="Unassembled WGS sequence"/>
</dbReference>
<feature type="transmembrane region" description="Helical" evidence="1">
    <location>
        <begin position="183"/>
        <end position="205"/>
    </location>
</feature>
<feature type="transmembrane region" description="Helical" evidence="1">
    <location>
        <begin position="133"/>
        <end position="151"/>
    </location>
</feature>
<feature type="transmembrane region" description="Helical" evidence="1">
    <location>
        <begin position="290"/>
        <end position="309"/>
    </location>
</feature>
<dbReference type="OrthoDB" id="9796461at2"/>
<reference evidence="3 4" key="1">
    <citation type="submission" date="2017-08" db="EMBL/GenBank/DDBJ databases">
        <title>Pleomorphomonas carboxidotrophicus sp. nov., a new mesophilic hydrogenogenic carboxidotroph.</title>
        <authorList>
            <person name="Esquivel-Elizondo S."/>
            <person name="Krajmalnik-Brown R."/>
            <person name="Maldonado J."/>
        </authorList>
    </citation>
    <scope>NUCLEOTIDE SEQUENCE [LARGE SCALE GENOMIC DNA]</scope>
    <source>
        <strain evidence="3 4">SVCO-16</strain>
    </source>
</reference>
<keyword evidence="1" id="KW-0472">Membrane</keyword>
<proteinExistence type="predicted"/>
<gene>
    <name evidence="3" type="ORF">CJ014_03030</name>
</gene>
<dbReference type="Pfam" id="PF01757">
    <property type="entry name" value="Acyl_transf_3"/>
    <property type="match status" value="1"/>
</dbReference>
<name>A0A2G9X292_9HYPH</name>
<evidence type="ECO:0000259" key="2">
    <source>
        <dbReference type="Pfam" id="PF01757"/>
    </source>
</evidence>
<evidence type="ECO:0000313" key="4">
    <source>
        <dbReference type="Proteomes" id="UP000231070"/>
    </source>
</evidence>
<feature type="transmembrane region" description="Helical" evidence="1">
    <location>
        <begin position="212"/>
        <end position="233"/>
    </location>
</feature>
<dbReference type="AlphaFoldDB" id="A0A2G9X292"/>
<sequence>MPGALSYLEGRFPSATVTISSRFSGMTAAVRPPVARRFVSSQIMTIEKMVSSSVRHGGSELQRIDYLDGWRGLAILLVLQGHFLAIQGWHSGRMGVDVFFCLSGLLMSRILFQRRVPLVTFYKRRISRIIPAFLLYLLIVFAIAALIGKVAPAREVVPTALFLRSYLPAYPHMFASPYPIGHLWSLNVEEHSYIFLSLLTLLPFLRGREGGALIGFGLLTIAIHLSYFAFPSIAPPKEYWVRSEVAATNLLLSAGYSLLRDRTAPYVRPWMPVAAFALGSALYVGSVFPWMMTMTVAPFFLAFTVNHLAEAPRWVRSALSWKPLRLLGIGSFSIYLWQQPFYQYKKHLFGSLPSHELLGLVLAVAIGFLSFYAYENRVRSWLNRVW</sequence>
<accession>A0A2G9X292</accession>